<evidence type="ECO:0000259" key="2">
    <source>
        <dbReference type="Pfam" id="PF21374"/>
    </source>
</evidence>
<feature type="transmembrane region" description="Helical" evidence="1">
    <location>
        <begin position="94"/>
        <end position="114"/>
    </location>
</feature>
<feature type="domain" description="WsaF C-terminal" evidence="3">
    <location>
        <begin position="275"/>
        <end position="408"/>
    </location>
</feature>
<evidence type="ECO:0000256" key="1">
    <source>
        <dbReference type="SAM" id="Phobius"/>
    </source>
</evidence>
<name>A0ABT7NB49_9BURK</name>
<dbReference type="Pfam" id="PF22772">
    <property type="entry name" value="WsaF_C"/>
    <property type="match status" value="1"/>
</dbReference>
<keyword evidence="1" id="KW-1133">Transmembrane helix</keyword>
<dbReference type="RefSeq" id="WP_286660253.1">
    <property type="nucleotide sequence ID" value="NZ_JASZYV010000002.1"/>
</dbReference>
<dbReference type="InterPro" id="IPR048510">
    <property type="entry name" value="WsaF_N"/>
</dbReference>
<keyword evidence="5" id="KW-1185">Reference proteome</keyword>
<feature type="domain" description="WsaF N-terminal" evidence="2">
    <location>
        <begin position="86"/>
        <end position="213"/>
    </location>
</feature>
<dbReference type="InterPro" id="IPR055050">
    <property type="entry name" value="WsaF_C"/>
</dbReference>
<dbReference type="Pfam" id="PF21374">
    <property type="entry name" value="WsaF_N"/>
    <property type="match status" value="1"/>
</dbReference>
<dbReference type="Proteomes" id="UP001174908">
    <property type="component" value="Unassembled WGS sequence"/>
</dbReference>
<organism evidence="4 5">
    <name type="scientific">Variovorax dokdonensis</name>
    <dbReference type="NCBI Taxonomy" id="344883"/>
    <lineage>
        <taxon>Bacteria</taxon>
        <taxon>Pseudomonadati</taxon>
        <taxon>Pseudomonadota</taxon>
        <taxon>Betaproteobacteria</taxon>
        <taxon>Burkholderiales</taxon>
        <taxon>Comamonadaceae</taxon>
        <taxon>Variovorax</taxon>
    </lineage>
</organism>
<dbReference type="Gene3D" id="3.40.50.11090">
    <property type="match status" value="1"/>
</dbReference>
<keyword evidence="1" id="KW-0812">Transmembrane</keyword>
<reference evidence="4" key="1">
    <citation type="submission" date="2023-06" db="EMBL/GenBank/DDBJ databases">
        <authorList>
            <person name="Jiang Y."/>
            <person name="Liu Q."/>
        </authorList>
    </citation>
    <scope>NUCLEOTIDE SEQUENCE</scope>
    <source>
        <strain evidence="4">CGMCC 1.12089</strain>
    </source>
</reference>
<protein>
    <submittedName>
        <fullName evidence="4">Uncharacterized protein</fullName>
    </submittedName>
</protein>
<accession>A0ABT7NB49</accession>
<sequence length="450" mass="50472">MNKNLYTRARLFFQFWRDTGTRSTLKLISRKVRRGLGLPIDDVHPPRAAGANPSYGPTSASVLNVRRFPNTCPIEFHQIPQASEPRITLVTDSIGPGSLFGGVGTALILGVLIANRMRGTLRILTRTEWPQADQVSSVLKAYDIAPDRELQFAFAPLITESRSKGRLSVDTYHGELFLTTSWWTTEATLAGIEPSSILYLLQEDERMFYAFGDERLRCEGVLARQDIRYIINTRLLFEHLRASGMAHLSQTGIWFEPTFPASLFHRRPVEHGAKRKFFFYARPNNPRNLFHMGVLAIERAVNEGILDLRQWQICFVGKDIPRLQLGDDYEPERIESMGWRDYADLIGKVDLGLSLMYTPHPSYPPLDLAASGAVVVTNKFGVKQDLSAYSPNIICADLTIEALVAALREGVARVELRSATDGTHYQNQNGIGPGWEPAFANILDALVQGR</sequence>
<proteinExistence type="predicted"/>
<evidence type="ECO:0000313" key="4">
    <source>
        <dbReference type="EMBL" id="MDM0045156.1"/>
    </source>
</evidence>
<evidence type="ECO:0000259" key="3">
    <source>
        <dbReference type="Pfam" id="PF22772"/>
    </source>
</evidence>
<comment type="caution">
    <text evidence="4">The sequence shown here is derived from an EMBL/GenBank/DDBJ whole genome shotgun (WGS) entry which is preliminary data.</text>
</comment>
<gene>
    <name evidence="4" type="ORF">QTH91_11735</name>
</gene>
<dbReference type="EMBL" id="JASZYV010000002">
    <property type="protein sequence ID" value="MDM0045156.1"/>
    <property type="molecule type" value="Genomic_DNA"/>
</dbReference>
<keyword evidence="1" id="KW-0472">Membrane</keyword>
<dbReference type="Gene3D" id="3.40.50.2000">
    <property type="entry name" value="Glycogen Phosphorylase B"/>
    <property type="match status" value="1"/>
</dbReference>
<evidence type="ECO:0000313" key="5">
    <source>
        <dbReference type="Proteomes" id="UP001174908"/>
    </source>
</evidence>